<evidence type="ECO:0000313" key="1">
    <source>
        <dbReference type="EMBL" id="KAL2522680.1"/>
    </source>
</evidence>
<keyword evidence="2" id="KW-1185">Reference proteome</keyword>
<dbReference type="InterPro" id="IPR004304">
    <property type="entry name" value="FmdA_AmdA"/>
</dbReference>
<dbReference type="AlphaFoldDB" id="A0ABD1UDN7"/>
<sequence length="297" mass="32722">MMDAGGGDITKEYTAEDIKHADFSSVHYLSGPIRVFDVNGKPAKPGGLLAIEICNLGPLPGDEWGFTAIFDRENVADSSLTIFLAQLKPYGVRFPGLTHPGIIGTAPLMELLNIWNKKERELEETGPQSLKLCEVLHSRPLANLPLTKGCLLGKGINVDDSRRQHFLDAAVAYKCAVLNAIDHLSRFGYSKKQVYFLLSCCPCEGRISGITDSPNVVATLPIPISIFDQDIRPKPNKVHTGARVVRNPGTPLCTNDGKLPIPKIPLLQHDYHQASCWHMESNITRVPKDVSTYNKTW</sequence>
<gene>
    <name evidence="1" type="ORF">Fot_26603</name>
</gene>
<dbReference type="SUPFAM" id="SSF141130">
    <property type="entry name" value="Acetamidase/Formamidase-like"/>
    <property type="match status" value="1"/>
</dbReference>
<dbReference type="Proteomes" id="UP001604277">
    <property type="component" value="Unassembled WGS sequence"/>
</dbReference>
<dbReference type="Pfam" id="PF03069">
    <property type="entry name" value="FmdA_AmdA"/>
    <property type="match status" value="2"/>
</dbReference>
<dbReference type="Gene3D" id="2.60.120.580">
    <property type="entry name" value="Acetamidase/Formamidase-like domains"/>
    <property type="match status" value="1"/>
</dbReference>
<accession>A0ABD1UDN7</accession>
<name>A0ABD1UDN7_9LAMI</name>
<organism evidence="1 2">
    <name type="scientific">Forsythia ovata</name>
    <dbReference type="NCBI Taxonomy" id="205694"/>
    <lineage>
        <taxon>Eukaryota</taxon>
        <taxon>Viridiplantae</taxon>
        <taxon>Streptophyta</taxon>
        <taxon>Embryophyta</taxon>
        <taxon>Tracheophyta</taxon>
        <taxon>Spermatophyta</taxon>
        <taxon>Magnoliopsida</taxon>
        <taxon>eudicotyledons</taxon>
        <taxon>Gunneridae</taxon>
        <taxon>Pentapetalae</taxon>
        <taxon>asterids</taxon>
        <taxon>lamiids</taxon>
        <taxon>Lamiales</taxon>
        <taxon>Oleaceae</taxon>
        <taxon>Forsythieae</taxon>
        <taxon>Forsythia</taxon>
    </lineage>
</organism>
<proteinExistence type="predicted"/>
<protein>
    <submittedName>
        <fullName evidence="1">Acetamidase/Formamidase family protein</fullName>
    </submittedName>
</protein>
<dbReference type="EMBL" id="JBFOLJ010000007">
    <property type="protein sequence ID" value="KAL2522680.1"/>
    <property type="molecule type" value="Genomic_DNA"/>
</dbReference>
<dbReference type="PANTHER" id="PTHR31891:SF8">
    <property type="entry name" value="FORMAMIDASE"/>
    <property type="match status" value="1"/>
</dbReference>
<evidence type="ECO:0000313" key="2">
    <source>
        <dbReference type="Proteomes" id="UP001604277"/>
    </source>
</evidence>
<comment type="caution">
    <text evidence="1">The sequence shown here is derived from an EMBL/GenBank/DDBJ whole genome shotgun (WGS) entry which is preliminary data.</text>
</comment>
<reference evidence="2" key="1">
    <citation type="submission" date="2024-07" db="EMBL/GenBank/DDBJ databases">
        <title>Two chromosome-level genome assemblies of Korean endemic species Abeliophyllum distichum and Forsythia ovata (Oleaceae).</title>
        <authorList>
            <person name="Jang H."/>
        </authorList>
    </citation>
    <scope>NUCLEOTIDE SEQUENCE [LARGE SCALE GENOMIC DNA]</scope>
</reference>
<dbReference type="PANTHER" id="PTHR31891">
    <property type="entry name" value="FORMAMIDASE C869.04-RELATED"/>
    <property type="match status" value="1"/>
</dbReference>